<gene>
    <name evidence="4" type="ORF">ACFL27_02760</name>
</gene>
<dbReference type="Pfam" id="PF02412">
    <property type="entry name" value="TSP_3"/>
    <property type="match status" value="2"/>
</dbReference>
<dbReference type="Gene3D" id="2.60.40.10">
    <property type="entry name" value="Immunoglobulins"/>
    <property type="match status" value="2"/>
</dbReference>
<dbReference type="Pfam" id="PF13229">
    <property type="entry name" value="Beta_helix"/>
    <property type="match status" value="1"/>
</dbReference>
<dbReference type="SUPFAM" id="SSF51126">
    <property type="entry name" value="Pectin lyase-like"/>
    <property type="match status" value="1"/>
</dbReference>
<dbReference type="Proteomes" id="UP001594351">
    <property type="component" value="Unassembled WGS sequence"/>
</dbReference>
<evidence type="ECO:0000256" key="2">
    <source>
        <dbReference type="ARBA" id="ARBA00022837"/>
    </source>
</evidence>
<dbReference type="InterPro" id="IPR012334">
    <property type="entry name" value="Pectin_lyas_fold"/>
</dbReference>
<dbReference type="PANTHER" id="PTHR10199">
    <property type="entry name" value="THROMBOSPONDIN"/>
    <property type="match status" value="1"/>
</dbReference>
<dbReference type="EMBL" id="JBHPBY010000021">
    <property type="protein sequence ID" value="MFC1849107.1"/>
    <property type="molecule type" value="Genomic_DNA"/>
</dbReference>
<dbReference type="Pfam" id="PF09136">
    <property type="entry name" value="Glucodextran_B"/>
    <property type="match status" value="1"/>
</dbReference>
<dbReference type="InterPro" id="IPR013783">
    <property type="entry name" value="Ig-like_fold"/>
</dbReference>
<sequence>MTEKKATITAWPAGSVQYLTYDWDCGMTPPGTYYVETIVSDVLGNMAYETKSFQLISDADILCDLFLNKQEYETSENVLINATLNSIEQYSIWDDVVSAITIYDEQGTTVQSAEKIFPWLFPGEYQTFQLQWQTTVPGSYAVVHQILVQGTTACSVTETFTVSEPALPMLNATINVEPDILFLGDEVTINYEIVNTGNAATGAVTIDIQLIDVDTLAILEVLGHDEHSLTLGLASGDSFTDTLAYLVSDPLALGSYLVRIIATAPDLTATASDTFTIIEVEIPPPPTIPPLTITSPDDGFLTAIPSIDVTGLTDPGIRVRLLNRGQVDQQSSISGTILDGGSGELSLIQVLVALYDQNPLATPEPIRPVRVQSVGRSSGEFTFYALAAGNYYLFATIDSNNDGQFDHLGYYQNLSGAAEVIVTDGTNSIEGITVLLEPAEPIDLVFSTEFNAIQGSLASPEPAPTSIVALFATDPRIDPTARPVNLTIITNVYSHYRITNTEPGSYYVFAASDTDGDGFISTASGDLYGCYWSVDALLPDLITIAEDVWLSDLNITVDQDDPADIQFFIDDPYLSMTSDVLTGSFIFEDVALVEGTNSFEAEAVNNEGIFSGPLWFDVILDSIHPQIRITAPADGLCTANNSVTITGEVIDATETIISLNNVTHTIPAGGGQFIFQDVILQLGFNCLTVTGIDAAGNESISNTITVLYDELAPTGTFTFPQDEQCLTTMPALDDLVLNVSDDFDDSPQITLFGPDPIPDSNDCQWQYSALASDCAGNENTISVVFTVDEQAPQVMIDGINEGDCLVQLPDPTLVTVSATDNCLSPVETTLSGPTASAECSYYYEASAVDCAGNASSTTVTFTVDDEPPQITIHGVTDGACLPELPAPETVTTSSTDNCPTQIDEILLGPVSVGHNIYYYQAFVSDCAGNNSNDRVNFMVDRNGDCCYQRVTASNGTFNTYYEFDTIQEAVDVATEGWHIYVCPGKYDEVVVITNVSGHGASIIIEGYGMPVVRGFIISSTNSVTIQGFNIDATGTRKPAIAIIGGDESNCNLSITRNAIHNTDLGYHGITIGSNNPFLNITENDIYQNGLNGIHTRTQIGGPFLIKNNNIFENGKNGVRLAPQSEAQLTGNLFYGNGTYNAECGEGYGFMRERTSGTGNPGSITLTNNYFCTNSGFKIPGQSSVDIGNYDQTLDPEDSNNYTTSGCENPGIVGECGSIDADHDNIPDIFDNCPTAANTNQIDTDSDTLGDACDPDDDDDGLEDVFDNCPLVPNLNQLDQDDDGVGDNCDFCPNTPPSTPVDAQGCPAQDGHGNDIADPAVIELNQRQHGENAASLVSGKDKSNLKPDYHVTADPVNDDPDLDSSIYFFTQSLPGTLEQLKNSFLSMIRKLTFLTFTLQDYPRTSQINPTRSDVSNYLNNPRYHRF</sequence>
<keyword evidence="5" id="KW-1185">Reference proteome</keyword>
<protein>
    <submittedName>
        <fullName evidence="4">Thrombospondin type 3 repeat-containing protein</fullName>
    </submittedName>
</protein>
<dbReference type="Gene3D" id="2.160.20.10">
    <property type="entry name" value="Single-stranded right-handed beta-helix, Pectin lyase-like"/>
    <property type="match status" value="1"/>
</dbReference>
<dbReference type="InterPro" id="IPR028974">
    <property type="entry name" value="TSP_type-3_rpt"/>
</dbReference>
<evidence type="ECO:0000256" key="1">
    <source>
        <dbReference type="ARBA" id="ARBA00022729"/>
    </source>
</evidence>
<keyword evidence="1" id="KW-0732">Signal</keyword>
<accession>A0ABV6YSC8</accession>
<keyword evidence="2" id="KW-0106">Calcium</keyword>
<dbReference type="Gene3D" id="4.10.1080.10">
    <property type="entry name" value="TSP type-3 repeat"/>
    <property type="match status" value="1"/>
</dbReference>
<evidence type="ECO:0000259" key="3">
    <source>
        <dbReference type="Pfam" id="PF13229"/>
    </source>
</evidence>
<dbReference type="InterPro" id="IPR017897">
    <property type="entry name" value="Thrombospondin_3_rpt"/>
</dbReference>
<dbReference type="InterPro" id="IPR003367">
    <property type="entry name" value="Thrombospondin_3-like_rpt"/>
</dbReference>
<dbReference type="PROSITE" id="PS51234">
    <property type="entry name" value="TSP3"/>
    <property type="match status" value="1"/>
</dbReference>
<feature type="domain" description="Right handed beta helix" evidence="3">
    <location>
        <begin position="1014"/>
        <end position="1186"/>
    </location>
</feature>
<proteinExistence type="predicted"/>
<organism evidence="4 5">
    <name type="scientific">candidate division CSSED10-310 bacterium</name>
    <dbReference type="NCBI Taxonomy" id="2855610"/>
    <lineage>
        <taxon>Bacteria</taxon>
        <taxon>Bacteria division CSSED10-310</taxon>
    </lineage>
</organism>
<evidence type="ECO:0000313" key="5">
    <source>
        <dbReference type="Proteomes" id="UP001594351"/>
    </source>
</evidence>
<dbReference type="SMART" id="SM00710">
    <property type="entry name" value="PbH1"/>
    <property type="match status" value="5"/>
</dbReference>
<comment type="caution">
    <text evidence="4">The sequence shown here is derived from an EMBL/GenBank/DDBJ whole genome shotgun (WGS) entry which is preliminary data.</text>
</comment>
<name>A0ABV6YSC8_UNCC1</name>
<dbReference type="InterPro" id="IPR011050">
    <property type="entry name" value="Pectin_lyase_fold/virulence"/>
</dbReference>
<dbReference type="InterPro" id="IPR039448">
    <property type="entry name" value="Beta_helix"/>
</dbReference>
<reference evidence="4 5" key="1">
    <citation type="submission" date="2024-09" db="EMBL/GenBank/DDBJ databases">
        <title>Laminarin stimulates single cell rates of sulfate reduction while oxygen inhibits transcriptomic activity in coastal marine sediment.</title>
        <authorList>
            <person name="Lindsay M."/>
            <person name="Orcutt B."/>
            <person name="Emerson D."/>
            <person name="Stepanauskas R."/>
            <person name="D'Angelo T."/>
        </authorList>
    </citation>
    <scope>NUCLEOTIDE SEQUENCE [LARGE SCALE GENOMIC DNA]</scope>
    <source>
        <strain evidence="4">SAG AM-311-K15</strain>
    </source>
</reference>
<dbReference type="InterPro" id="IPR006626">
    <property type="entry name" value="PbH1"/>
</dbReference>
<evidence type="ECO:0000313" key="4">
    <source>
        <dbReference type="EMBL" id="MFC1849107.1"/>
    </source>
</evidence>